<dbReference type="SUPFAM" id="SSF58104">
    <property type="entry name" value="Methyl-accepting chemotaxis protein (MCP) signaling domain"/>
    <property type="match status" value="1"/>
</dbReference>
<dbReference type="Gene3D" id="1.10.287.950">
    <property type="entry name" value="Methyl-accepting chemotaxis protein"/>
    <property type="match status" value="1"/>
</dbReference>
<dbReference type="PANTHER" id="PTHR32089">
    <property type="entry name" value="METHYL-ACCEPTING CHEMOTAXIS PROTEIN MCPB"/>
    <property type="match status" value="1"/>
</dbReference>
<feature type="coiled-coil region" evidence="10">
    <location>
        <begin position="520"/>
        <end position="550"/>
    </location>
</feature>
<reference evidence="13" key="1">
    <citation type="submission" date="2024-05" db="EMBL/GenBank/DDBJ databases">
        <title>Isolation and characterization of Sporomusa carbonis sp. nov., a carboxydotrophic hydrogenogen in the genus of Sporomusa isolated from a charcoal burning pile.</title>
        <authorList>
            <person name="Boeer T."/>
            <person name="Rosenbaum F."/>
            <person name="Eysell L."/>
            <person name="Mueller V."/>
            <person name="Daniel R."/>
            <person name="Poehlein A."/>
        </authorList>
    </citation>
    <scope>NUCLEOTIDE SEQUENCE [LARGE SCALE GENOMIC DNA]</scope>
    <source>
        <strain evidence="13">DSM 10669</strain>
    </source>
</reference>
<evidence type="ECO:0000256" key="5">
    <source>
        <dbReference type="ARBA" id="ARBA00022989"/>
    </source>
</evidence>
<dbReference type="SMART" id="SM00283">
    <property type="entry name" value="MA"/>
    <property type="match status" value="1"/>
</dbReference>
<keyword evidence="5" id="KW-1133">Transmembrane helix</keyword>
<evidence type="ECO:0000256" key="3">
    <source>
        <dbReference type="ARBA" id="ARBA00022500"/>
    </source>
</evidence>
<dbReference type="RefSeq" id="WP_094606401.1">
    <property type="nucleotide sequence ID" value="NZ_CP155573.1"/>
</dbReference>
<accession>A0ABZ3ISQ6</accession>
<evidence type="ECO:0000256" key="8">
    <source>
        <dbReference type="ARBA" id="ARBA00029447"/>
    </source>
</evidence>
<dbReference type="InterPro" id="IPR004089">
    <property type="entry name" value="MCPsignal_dom"/>
</dbReference>
<evidence type="ECO:0000256" key="6">
    <source>
        <dbReference type="ARBA" id="ARBA00023136"/>
    </source>
</evidence>
<dbReference type="Pfam" id="PF00015">
    <property type="entry name" value="MCPsignal"/>
    <property type="match status" value="1"/>
</dbReference>
<feature type="domain" description="Methyl-accepting transducer" evidence="11">
    <location>
        <begin position="372"/>
        <end position="608"/>
    </location>
</feature>
<evidence type="ECO:0000313" key="13">
    <source>
        <dbReference type="EMBL" id="XFO68722.1"/>
    </source>
</evidence>
<dbReference type="InterPro" id="IPR029151">
    <property type="entry name" value="Sensor-like_sf"/>
</dbReference>
<keyword evidence="2" id="KW-1003">Cell membrane</keyword>
<dbReference type="CDD" id="cd11386">
    <property type="entry name" value="MCP_signal"/>
    <property type="match status" value="1"/>
</dbReference>
<organism evidence="13 14">
    <name type="scientific">Sporomusa silvacetica DSM 10669</name>
    <dbReference type="NCBI Taxonomy" id="1123289"/>
    <lineage>
        <taxon>Bacteria</taxon>
        <taxon>Bacillati</taxon>
        <taxon>Bacillota</taxon>
        <taxon>Negativicutes</taxon>
        <taxon>Selenomonadales</taxon>
        <taxon>Sporomusaceae</taxon>
        <taxon>Sporomusa</taxon>
    </lineage>
</organism>
<sequence length="658" mass="69591">MNIRKKLTLLLLLASALPLLIFIGINLNNSIQLAQVTAMSENSKRAEIVQEKVNSFIDKNMYGVKVLATNPTISSYAAHDPKEIKSIIVDAAKIYTDFNPMVVTNSTGTQVARIDNAPLTNVADRNFFKLAMQGQAEVISEILVSKDNGHLIAVLAAPIKDAVSGNVTGVIQGTVELSVLNEFVKSLSSDTVTVYILDRDGKLLAHPTKNLQKPEERIDLTNYSFVKNGLSGQSGAEEVIMDEKKMLVSYIKDEKSGWLICTEVPDSVVSAHSLTAATKQSLVGLILIILTGAAAYVLSTIATKPILSLVSAANRIAEGDLTVKKLTVTSTDELGLLAEAFNTMVINLTQLIRKIQGNAELVAASSEQLNASSEQSAQAANQVAASITEVAQGADKQRVVVDSASTIVTQMSANISLVAANANAVSEQSALTAETAQEGGKAIQNAVKHMSELETTVNSSAKVVIELGERSKEIGQIVNTISGIAGQTNLLALNAAIEAARAGEQGRGFAVVAEEVRKLAEQSQVAAKQIEDLIRAIQNETDKAVQAMDDGTSKAKIGTSVVNEAGIAFQKIVGMIAELSHQVSEISVAIQNTENGSQQIVSAVRNIAALTNAVTGETQTVSAATEEQSAAMQEIASSSQSLSKMASELQEAIDKFHT</sequence>
<keyword evidence="4" id="KW-0812">Transmembrane</keyword>
<dbReference type="SUPFAM" id="SSF103190">
    <property type="entry name" value="Sensory domain-like"/>
    <property type="match status" value="1"/>
</dbReference>
<dbReference type="EMBL" id="CP155573">
    <property type="protein sequence ID" value="XFO68722.1"/>
    <property type="molecule type" value="Genomic_DNA"/>
</dbReference>
<keyword evidence="3" id="KW-0145">Chemotaxis</keyword>
<dbReference type="CDD" id="cd12912">
    <property type="entry name" value="PDC2_MCP_like"/>
    <property type="match status" value="1"/>
</dbReference>
<evidence type="ECO:0000256" key="7">
    <source>
        <dbReference type="ARBA" id="ARBA00023224"/>
    </source>
</evidence>
<dbReference type="Pfam" id="PF02743">
    <property type="entry name" value="dCache_1"/>
    <property type="match status" value="1"/>
</dbReference>
<dbReference type="Pfam" id="PF00672">
    <property type="entry name" value="HAMP"/>
    <property type="match status" value="1"/>
</dbReference>
<comment type="subcellular location">
    <subcellularLocation>
        <location evidence="1">Cell membrane</location>
        <topology evidence="1">Multi-pass membrane protein</topology>
    </subcellularLocation>
</comment>
<name>A0ABZ3ISQ6_9FIRM</name>
<evidence type="ECO:0000256" key="10">
    <source>
        <dbReference type="SAM" id="Coils"/>
    </source>
</evidence>
<evidence type="ECO:0000259" key="11">
    <source>
        <dbReference type="PROSITE" id="PS50111"/>
    </source>
</evidence>
<dbReference type="PROSITE" id="PS50885">
    <property type="entry name" value="HAMP"/>
    <property type="match status" value="1"/>
</dbReference>
<evidence type="ECO:0000313" key="14">
    <source>
        <dbReference type="Proteomes" id="UP000216752"/>
    </source>
</evidence>
<proteinExistence type="inferred from homology"/>
<dbReference type="Proteomes" id="UP000216752">
    <property type="component" value="Chromosome"/>
</dbReference>
<dbReference type="InterPro" id="IPR003660">
    <property type="entry name" value="HAMP_dom"/>
</dbReference>
<dbReference type="Gene3D" id="3.30.450.20">
    <property type="entry name" value="PAS domain"/>
    <property type="match status" value="2"/>
</dbReference>
<dbReference type="InterPro" id="IPR033479">
    <property type="entry name" value="dCache_1"/>
</dbReference>
<dbReference type="CDD" id="cd06225">
    <property type="entry name" value="HAMP"/>
    <property type="match status" value="1"/>
</dbReference>
<evidence type="ECO:0000256" key="4">
    <source>
        <dbReference type="ARBA" id="ARBA00022692"/>
    </source>
</evidence>
<comment type="similarity">
    <text evidence="8">Belongs to the methyl-accepting chemotaxis (MCP) protein family.</text>
</comment>
<keyword evidence="6" id="KW-0472">Membrane</keyword>
<keyword evidence="10" id="KW-0175">Coiled coil</keyword>
<dbReference type="SMART" id="SM00304">
    <property type="entry name" value="HAMP"/>
    <property type="match status" value="1"/>
</dbReference>
<keyword evidence="14" id="KW-1185">Reference proteome</keyword>
<dbReference type="CDD" id="cd12914">
    <property type="entry name" value="PDC1_DGC_like"/>
    <property type="match status" value="1"/>
</dbReference>
<evidence type="ECO:0000259" key="12">
    <source>
        <dbReference type="PROSITE" id="PS50885"/>
    </source>
</evidence>
<dbReference type="PROSITE" id="PS50111">
    <property type="entry name" value="CHEMOTAXIS_TRANSDUC_2"/>
    <property type="match status" value="1"/>
</dbReference>
<evidence type="ECO:0000256" key="2">
    <source>
        <dbReference type="ARBA" id="ARBA00022475"/>
    </source>
</evidence>
<evidence type="ECO:0000256" key="1">
    <source>
        <dbReference type="ARBA" id="ARBA00004651"/>
    </source>
</evidence>
<gene>
    <name evidence="13" type="primary">mcpA_7</name>
    <name evidence="13" type="ORF">SPSIL_049450</name>
</gene>
<keyword evidence="7 9" id="KW-0807">Transducer</keyword>
<dbReference type="PANTHER" id="PTHR32089:SF112">
    <property type="entry name" value="LYSOZYME-LIKE PROTEIN-RELATED"/>
    <property type="match status" value="1"/>
</dbReference>
<dbReference type="Gene3D" id="6.10.340.10">
    <property type="match status" value="1"/>
</dbReference>
<protein>
    <submittedName>
        <fullName evidence="13">Methyl-accepting chemotaxis protein McpA</fullName>
    </submittedName>
</protein>
<evidence type="ECO:0000256" key="9">
    <source>
        <dbReference type="PROSITE-ProRule" id="PRU00284"/>
    </source>
</evidence>
<feature type="domain" description="HAMP" evidence="12">
    <location>
        <begin position="300"/>
        <end position="353"/>
    </location>
</feature>